<sequence>MRIGLITDTHMPASCKRLWDEVHVAFADVDLIWHGGDIVWASVLDELEQIAPTFAAKGNNDNGWHDPRLKQTQWLEVDGYRLAMVHDMEPEHEPIELLRKTYLGNRHADVMVTGHTHFERMDFREGVLQINTGSAVHPHLYSTRLGTVGIVEVDSAGIRADIIRLGETEGLRNPGVAYTFDGDQVRCLGDGTSLNA</sequence>
<dbReference type="EMBL" id="CAFABA010000054">
    <property type="protein sequence ID" value="CAB4830886.1"/>
    <property type="molecule type" value="Genomic_DNA"/>
</dbReference>
<organism evidence="4">
    <name type="scientific">freshwater metagenome</name>
    <dbReference type="NCBI Taxonomy" id="449393"/>
    <lineage>
        <taxon>unclassified sequences</taxon>
        <taxon>metagenomes</taxon>
        <taxon>ecological metagenomes</taxon>
    </lineage>
</organism>
<evidence type="ECO:0000313" key="2">
    <source>
        <dbReference type="EMBL" id="CAB4765324.1"/>
    </source>
</evidence>
<dbReference type="PANTHER" id="PTHR11124">
    <property type="entry name" value="VACUOLAR SORTING PROTEIN VPS29"/>
    <property type="match status" value="1"/>
</dbReference>
<evidence type="ECO:0000313" key="4">
    <source>
        <dbReference type="EMBL" id="CAB4911742.1"/>
    </source>
</evidence>
<dbReference type="EMBL" id="CAEZYR010000136">
    <property type="protein sequence ID" value="CAB4765324.1"/>
    <property type="molecule type" value="Genomic_DNA"/>
</dbReference>
<gene>
    <name evidence="2" type="ORF">UFOPK2754_02723</name>
    <name evidence="3" type="ORF">UFOPK3139_01454</name>
    <name evidence="4" type="ORF">UFOPK3543_01555</name>
</gene>
<evidence type="ECO:0000313" key="3">
    <source>
        <dbReference type="EMBL" id="CAB4830886.1"/>
    </source>
</evidence>
<dbReference type="AlphaFoldDB" id="A0A6J7GVN9"/>
<dbReference type="InterPro" id="IPR029052">
    <property type="entry name" value="Metallo-depent_PP-like"/>
</dbReference>
<evidence type="ECO:0000259" key="1">
    <source>
        <dbReference type="Pfam" id="PF12850"/>
    </source>
</evidence>
<dbReference type="NCBIfam" id="TIGR00040">
    <property type="entry name" value="yfcE"/>
    <property type="match status" value="1"/>
</dbReference>
<name>A0A6J7GVN9_9ZZZZ</name>
<dbReference type="Pfam" id="PF12850">
    <property type="entry name" value="Metallophos_2"/>
    <property type="match status" value="1"/>
</dbReference>
<dbReference type="InterPro" id="IPR024654">
    <property type="entry name" value="Calcineurin-like_PHP_lpxH"/>
</dbReference>
<dbReference type="Gene3D" id="3.60.21.10">
    <property type="match status" value="1"/>
</dbReference>
<reference evidence="4" key="1">
    <citation type="submission" date="2020-05" db="EMBL/GenBank/DDBJ databases">
        <authorList>
            <person name="Chiriac C."/>
            <person name="Salcher M."/>
            <person name="Ghai R."/>
            <person name="Kavagutti S V."/>
        </authorList>
    </citation>
    <scope>NUCLEOTIDE SEQUENCE</scope>
</reference>
<dbReference type="SUPFAM" id="SSF56300">
    <property type="entry name" value="Metallo-dependent phosphatases"/>
    <property type="match status" value="1"/>
</dbReference>
<proteinExistence type="predicted"/>
<protein>
    <submittedName>
        <fullName evidence="4">Unannotated protein</fullName>
    </submittedName>
</protein>
<dbReference type="EMBL" id="CAFBMH010000054">
    <property type="protein sequence ID" value="CAB4911742.1"/>
    <property type="molecule type" value="Genomic_DNA"/>
</dbReference>
<feature type="domain" description="Calcineurin-like phosphoesterase" evidence="1">
    <location>
        <begin position="1"/>
        <end position="155"/>
    </location>
</feature>
<accession>A0A6J7GVN9</accession>
<dbReference type="InterPro" id="IPR000979">
    <property type="entry name" value="Phosphodiesterase_MJ0936/Vps29"/>
</dbReference>